<dbReference type="PROSITE" id="PS00557">
    <property type="entry name" value="FMN_HYDROXY_ACID_DH_1"/>
    <property type="match status" value="1"/>
</dbReference>
<dbReference type="Proteomes" id="UP001054889">
    <property type="component" value="Unassembled WGS sequence"/>
</dbReference>
<accession>A0AAV5CV89</accession>
<evidence type="ECO:0000256" key="2">
    <source>
        <dbReference type="ARBA" id="ARBA00004275"/>
    </source>
</evidence>
<dbReference type="InterPro" id="IPR000262">
    <property type="entry name" value="FMN-dep_DH"/>
</dbReference>
<dbReference type="Pfam" id="PF01070">
    <property type="entry name" value="FMN_dh"/>
    <property type="match status" value="1"/>
</dbReference>
<evidence type="ECO:0000259" key="7">
    <source>
        <dbReference type="PROSITE" id="PS51349"/>
    </source>
</evidence>
<dbReference type="InterPro" id="IPR037396">
    <property type="entry name" value="FMN_HAD"/>
</dbReference>
<evidence type="ECO:0000256" key="6">
    <source>
        <dbReference type="ARBA" id="ARBA00024042"/>
    </source>
</evidence>
<proteinExistence type="inferred from homology"/>
<evidence type="ECO:0000256" key="3">
    <source>
        <dbReference type="ARBA" id="ARBA00013087"/>
    </source>
</evidence>
<dbReference type="EC" id="1.1.3.15" evidence="3"/>
<keyword evidence="5" id="KW-0576">Peroxisome</keyword>
<reference evidence="8" key="1">
    <citation type="journal article" date="2018" name="DNA Res.">
        <title>Multiple hybrid de novo genome assembly of finger millet, an orphan allotetraploid crop.</title>
        <authorList>
            <person name="Hatakeyama M."/>
            <person name="Aluri S."/>
            <person name="Balachadran M.T."/>
            <person name="Sivarajan S.R."/>
            <person name="Patrignani A."/>
            <person name="Gruter S."/>
            <person name="Poveda L."/>
            <person name="Shimizu-Inatsugi R."/>
            <person name="Baeten J."/>
            <person name="Francoijs K.J."/>
            <person name="Nataraja K.N."/>
            <person name="Reddy Y.A.N."/>
            <person name="Phadnis S."/>
            <person name="Ravikumar R.L."/>
            <person name="Schlapbach R."/>
            <person name="Sreeman S.M."/>
            <person name="Shimizu K.K."/>
        </authorList>
    </citation>
    <scope>NUCLEOTIDE SEQUENCE</scope>
</reference>
<evidence type="ECO:0000256" key="5">
    <source>
        <dbReference type="ARBA" id="ARBA00023140"/>
    </source>
</evidence>
<dbReference type="SUPFAM" id="SSF51395">
    <property type="entry name" value="FMN-linked oxidoreductases"/>
    <property type="match status" value="1"/>
</dbReference>
<dbReference type="GO" id="GO:0010181">
    <property type="term" value="F:FMN binding"/>
    <property type="evidence" value="ECO:0007669"/>
    <property type="project" value="InterPro"/>
</dbReference>
<comment type="cofactor">
    <cofactor evidence="1">
        <name>FMN</name>
        <dbReference type="ChEBI" id="CHEBI:58210"/>
    </cofactor>
</comment>
<dbReference type="PANTHER" id="PTHR10578:SF72">
    <property type="entry name" value="GLYCOLATE OXIDASE 2"/>
    <property type="match status" value="1"/>
</dbReference>
<organism evidence="8 9">
    <name type="scientific">Eleusine coracana subsp. coracana</name>
    <dbReference type="NCBI Taxonomy" id="191504"/>
    <lineage>
        <taxon>Eukaryota</taxon>
        <taxon>Viridiplantae</taxon>
        <taxon>Streptophyta</taxon>
        <taxon>Embryophyta</taxon>
        <taxon>Tracheophyta</taxon>
        <taxon>Spermatophyta</taxon>
        <taxon>Magnoliopsida</taxon>
        <taxon>Liliopsida</taxon>
        <taxon>Poales</taxon>
        <taxon>Poaceae</taxon>
        <taxon>PACMAD clade</taxon>
        <taxon>Chloridoideae</taxon>
        <taxon>Cynodonteae</taxon>
        <taxon>Eleusininae</taxon>
        <taxon>Eleusine</taxon>
    </lineage>
</organism>
<dbReference type="InterPro" id="IPR008259">
    <property type="entry name" value="FMN_hydac_DH_AS"/>
</dbReference>
<feature type="domain" description="FMN hydroxy acid dehydrogenase" evidence="7">
    <location>
        <begin position="1"/>
        <end position="234"/>
    </location>
</feature>
<dbReference type="GO" id="GO:0003973">
    <property type="term" value="F:(S)-2-hydroxy-acid oxidase activity"/>
    <property type="evidence" value="ECO:0007669"/>
    <property type="project" value="UniProtKB-EC"/>
</dbReference>
<dbReference type="InterPro" id="IPR012133">
    <property type="entry name" value="Alpha-hydoxy_acid_DH_FMN"/>
</dbReference>
<reference evidence="8" key="2">
    <citation type="submission" date="2021-12" db="EMBL/GenBank/DDBJ databases">
        <title>Resequencing data analysis of finger millet.</title>
        <authorList>
            <person name="Hatakeyama M."/>
            <person name="Aluri S."/>
            <person name="Balachadran M.T."/>
            <person name="Sivarajan S.R."/>
            <person name="Poveda L."/>
            <person name="Shimizu-Inatsugi R."/>
            <person name="Schlapbach R."/>
            <person name="Sreeman S.M."/>
            <person name="Shimizu K.K."/>
        </authorList>
    </citation>
    <scope>NUCLEOTIDE SEQUENCE</scope>
</reference>
<name>A0AAV5CV89_ELECO</name>
<keyword evidence="9" id="KW-1185">Reference proteome</keyword>
<sequence>MLHGLVAGKLMLGTGLHLVTFCNVMLTILPKIQYPNYTFFYMPHFRFSLPPDVVLKSFEGIDLGNMDKTNPSGLAAYVASQVESALSWKIIKWLQSITRLPILVKGIITAEDTRIAMECGVSGIIVSNHGGRQLDYVPATISCLEEVVRETKGRVPVFLDSGIRRGTDVFKALALGASGVFIGRPLLYALAVDGEAGVSNALRMLRDELEIAMALNGCASLKDITRNHVSTESDRVLSSRL</sequence>
<evidence type="ECO:0000313" key="9">
    <source>
        <dbReference type="Proteomes" id="UP001054889"/>
    </source>
</evidence>
<dbReference type="EMBL" id="BQKI01000009">
    <property type="protein sequence ID" value="GJN01720.1"/>
    <property type="molecule type" value="Genomic_DNA"/>
</dbReference>
<dbReference type="CDD" id="cd02809">
    <property type="entry name" value="alpha_hydroxyacid_oxid_FMN"/>
    <property type="match status" value="1"/>
</dbReference>
<protein>
    <recommendedName>
        <fullName evidence="3">(S)-2-hydroxy-acid oxidase</fullName>
        <ecNumber evidence="3">1.1.3.15</ecNumber>
    </recommendedName>
</protein>
<dbReference type="AlphaFoldDB" id="A0AAV5CV89"/>
<keyword evidence="4" id="KW-0560">Oxidoreductase</keyword>
<dbReference type="GO" id="GO:0005777">
    <property type="term" value="C:peroxisome"/>
    <property type="evidence" value="ECO:0007669"/>
    <property type="project" value="UniProtKB-SubCell"/>
</dbReference>
<dbReference type="PANTHER" id="PTHR10578">
    <property type="entry name" value="S -2-HYDROXY-ACID OXIDASE-RELATED"/>
    <property type="match status" value="1"/>
</dbReference>
<dbReference type="InterPro" id="IPR013785">
    <property type="entry name" value="Aldolase_TIM"/>
</dbReference>
<dbReference type="Gene3D" id="3.20.20.70">
    <property type="entry name" value="Aldolase class I"/>
    <property type="match status" value="1"/>
</dbReference>
<comment type="similarity">
    <text evidence="6">Belongs to the FMN-dependent alpha-hydroxy acid dehydrogenase family.</text>
</comment>
<comment type="subcellular location">
    <subcellularLocation>
        <location evidence="2">Peroxisome</location>
    </subcellularLocation>
</comment>
<evidence type="ECO:0000313" key="8">
    <source>
        <dbReference type="EMBL" id="GJN01720.1"/>
    </source>
</evidence>
<gene>
    <name evidence="8" type="primary">ga19003</name>
    <name evidence="8" type="ORF">PR202_ga19003</name>
</gene>
<dbReference type="PROSITE" id="PS51349">
    <property type="entry name" value="FMN_HYDROXY_ACID_DH_2"/>
    <property type="match status" value="1"/>
</dbReference>
<evidence type="ECO:0000256" key="4">
    <source>
        <dbReference type="ARBA" id="ARBA00023002"/>
    </source>
</evidence>
<comment type="caution">
    <text evidence="8">The sequence shown here is derived from an EMBL/GenBank/DDBJ whole genome shotgun (WGS) entry which is preliminary data.</text>
</comment>
<evidence type="ECO:0000256" key="1">
    <source>
        <dbReference type="ARBA" id="ARBA00001917"/>
    </source>
</evidence>